<sequence length="356" mass="40336">MKRLATLGLGVCLLWLSGCSSVGYLYQSWQGQRALMARAEPVEQLIADPQTDPQLAERLRTASQIRRYAVEALALPDNTTYTRYAALPGPYPLWNLFVTDELSLAPVQHCYPFFGCIAYKGYFDQARAEQAAADWRARGKDVYVAGIPAYSTLGWYDDPLFSSMLHWSDDYLAEMLFHELAHQRFYVKDDTAFNESYASFVGQQGLRDWLRVQGRAAHDSTGRERERAFIQLVLAARSELEVLYQSTQPDDAKRSGKAAILARLRSDYASLRDSEWDGDQRFDHWFAADLNNARLLPFGLYDQWVPAFAALYAQSSGWADFHQRVERLGRLDPQARLAALRGLCPQCAAAVQEPQP</sequence>
<dbReference type="PROSITE" id="PS51257">
    <property type="entry name" value="PROKAR_LIPOPROTEIN"/>
    <property type="match status" value="1"/>
</dbReference>
<dbReference type="AlphaFoldDB" id="A0A2A3MI81"/>
<dbReference type="GO" id="GO:0004177">
    <property type="term" value="F:aminopeptidase activity"/>
    <property type="evidence" value="ECO:0007669"/>
    <property type="project" value="UniProtKB-KW"/>
</dbReference>
<keyword evidence="2" id="KW-1185">Reference proteome</keyword>
<evidence type="ECO:0000313" key="1">
    <source>
        <dbReference type="EMBL" id="PBK04254.1"/>
    </source>
</evidence>
<dbReference type="Proteomes" id="UP000242313">
    <property type="component" value="Unassembled WGS sequence"/>
</dbReference>
<dbReference type="PIRSF" id="PIRSF029285">
    <property type="entry name" value="Aminopept"/>
    <property type="match status" value="1"/>
</dbReference>
<reference evidence="1 2" key="1">
    <citation type="submission" date="2017-09" db="EMBL/GenBank/DDBJ databases">
        <title>Pseudomonas abyssi sp. nov. isolated from Abyssopelagic Water.</title>
        <authorList>
            <person name="Wei Y."/>
        </authorList>
    </citation>
    <scope>NUCLEOTIDE SEQUENCE [LARGE SCALE GENOMIC DNA]</scope>
    <source>
        <strain evidence="1 2">MT5</strain>
    </source>
</reference>
<accession>A0A2A3MI81</accession>
<organism evidence="1 2">
    <name type="scientific">Pseudomonas abyssi</name>
    <dbReference type="NCBI Taxonomy" id="170540"/>
    <lineage>
        <taxon>Bacteria</taxon>
        <taxon>Pseudomonadati</taxon>
        <taxon>Pseudomonadota</taxon>
        <taxon>Gammaproteobacteria</taxon>
        <taxon>Pseudomonadales</taxon>
        <taxon>Pseudomonadaceae</taxon>
        <taxon>Pseudomonas</taxon>
    </lineage>
</organism>
<comment type="caution">
    <text evidence="1">The sequence shown here is derived from an EMBL/GenBank/DDBJ whole genome shotgun (WGS) entry which is preliminary data.</text>
</comment>
<keyword evidence="1" id="KW-0645">Protease</keyword>
<evidence type="ECO:0000313" key="2">
    <source>
        <dbReference type="Proteomes" id="UP000242313"/>
    </source>
</evidence>
<gene>
    <name evidence="1" type="ORF">CNQ84_11530</name>
</gene>
<name>A0A2A3MI81_9PSED</name>
<dbReference type="RefSeq" id="WP_096005004.1">
    <property type="nucleotide sequence ID" value="NZ_NTMR01000012.1"/>
</dbReference>
<dbReference type="InterPro" id="IPR014553">
    <property type="entry name" value="Aminopept"/>
</dbReference>
<protein>
    <submittedName>
        <fullName evidence="1">Aminopeptidase</fullName>
    </submittedName>
</protein>
<keyword evidence="1" id="KW-0031">Aminopeptidase</keyword>
<proteinExistence type="predicted"/>
<keyword evidence="1" id="KW-0378">Hydrolase</keyword>
<dbReference type="EMBL" id="NTMR01000012">
    <property type="protein sequence ID" value="PBK04254.1"/>
    <property type="molecule type" value="Genomic_DNA"/>
</dbReference>
<dbReference type="Pfam" id="PF10023">
    <property type="entry name" value="Aminopep"/>
    <property type="match status" value="1"/>
</dbReference>